<dbReference type="InterPro" id="IPR001841">
    <property type="entry name" value="Znf_RING"/>
</dbReference>
<accession>A0A813MA27</accession>
<feature type="domain" description="RING-type" evidence="5">
    <location>
        <begin position="490"/>
        <end position="525"/>
    </location>
</feature>
<gene>
    <name evidence="7" type="ORF">OXX778_LOCUS1823</name>
</gene>
<dbReference type="EMBL" id="CAJNOC010000127">
    <property type="protein sequence ID" value="CAF0717503.1"/>
    <property type="molecule type" value="Genomic_DNA"/>
</dbReference>
<dbReference type="InterPro" id="IPR003877">
    <property type="entry name" value="SPRY_dom"/>
</dbReference>
<dbReference type="GO" id="GO:0004842">
    <property type="term" value="F:ubiquitin-protein transferase activity"/>
    <property type="evidence" value="ECO:0007669"/>
    <property type="project" value="InterPro"/>
</dbReference>
<proteinExistence type="predicted"/>
<comment type="caution">
    <text evidence="7">The sequence shown here is derived from an EMBL/GenBank/DDBJ whole genome shotgun (WGS) entry which is preliminary data.</text>
</comment>
<dbReference type="Gene3D" id="3.30.40.10">
    <property type="entry name" value="Zinc/RING finger domain, C3HC4 (zinc finger)"/>
    <property type="match status" value="1"/>
</dbReference>
<dbReference type="Pfam" id="PF00622">
    <property type="entry name" value="SPRY"/>
    <property type="match status" value="1"/>
</dbReference>
<dbReference type="SMART" id="SM00449">
    <property type="entry name" value="SPRY"/>
    <property type="match status" value="1"/>
</dbReference>
<sequence length="536" mass="61270">MTSPSSSTNRLRINNFNSNLNTSLSLNVQCSLYEDYTKLESRNMTKTLDLFIDDMLPLVRSVLMKDNNDNTENIIRLQEVARDEGIWLSIILRLIDRIKLNDQLGPSIISIFIEETPLPSQEQITMLLDTLRLNDVKYNEKIQRNILVVFSCLSEKIAGTSIASFLAEKTIDFIFNCLENGNNLSLIDDINDKNSYELIIVLFALITLENFSKSSKNKFIIAQELSKKGNTLLFLSSWHKHQNHIKHQIGFLAQYLLDNIFTPENHIYGYTKYDYKNTNVRLNDDDTSENLKISPDGLEARNDALSFESARSTVQVDNSCWFYEATLLTNGIMQIGFATKSAGFLNDQGFGIGDDQFSVGFDGCRSLIWYNADPYPTDKKFSWKEGDVVGLLLDISQKKVMFYLNGILVTPVHTDLFRKVNNGIFPAASLMSFQHILFNFGKDPFKYPPSDINFNCFNSYGVLEEKECYVLPKRLKLEKLRKTLIKDDACSICCENISNVNIVPCKHKLFCENCVKRLSMCPICRSPIVTYEVYTN</sequence>
<evidence type="ECO:0000256" key="4">
    <source>
        <dbReference type="PROSITE-ProRule" id="PRU00175"/>
    </source>
</evidence>
<dbReference type="InterPro" id="IPR013320">
    <property type="entry name" value="ConA-like_dom_sf"/>
</dbReference>
<dbReference type="InterPro" id="IPR013083">
    <property type="entry name" value="Znf_RING/FYVE/PHD"/>
</dbReference>
<dbReference type="SMART" id="SM00184">
    <property type="entry name" value="RING"/>
    <property type="match status" value="1"/>
</dbReference>
<reference evidence="7" key="1">
    <citation type="submission" date="2021-02" db="EMBL/GenBank/DDBJ databases">
        <authorList>
            <person name="Nowell W R."/>
        </authorList>
    </citation>
    <scope>NUCLEOTIDE SEQUENCE</scope>
    <source>
        <strain evidence="7">Ploen Becks lab</strain>
    </source>
</reference>
<evidence type="ECO:0000256" key="1">
    <source>
        <dbReference type="ARBA" id="ARBA00022723"/>
    </source>
</evidence>
<keyword evidence="2 4" id="KW-0863">Zinc-finger</keyword>
<keyword evidence="3" id="KW-0862">Zinc</keyword>
<dbReference type="GO" id="GO:0051603">
    <property type="term" value="P:proteolysis involved in protein catabolic process"/>
    <property type="evidence" value="ECO:0007669"/>
    <property type="project" value="TreeGrafter"/>
</dbReference>
<dbReference type="GO" id="GO:0005737">
    <property type="term" value="C:cytoplasm"/>
    <property type="evidence" value="ECO:0007669"/>
    <property type="project" value="TreeGrafter"/>
</dbReference>
<dbReference type="InterPro" id="IPR001870">
    <property type="entry name" value="B30.2/SPRY"/>
</dbReference>
<evidence type="ECO:0000256" key="2">
    <source>
        <dbReference type="ARBA" id="ARBA00022771"/>
    </source>
</evidence>
<evidence type="ECO:0000259" key="6">
    <source>
        <dbReference type="PROSITE" id="PS50188"/>
    </source>
</evidence>
<dbReference type="PANTHER" id="PTHR13363:SF6">
    <property type="entry name" value="RING FINGER AND SPRY DOMAIN-CONTAINING PROTEIN 1"/>
    <property type="match status" value="1"/>
</dbReference>
<dbReference type="SUPFAM" id="SSF57850">
    <property type="entry name" value="RING/U-box"/>
    <property type="match status" value="1"/>
</dbReference>
<dbReference type="InterPro" id="IPR045129">
    <property type="entry name" value="RNF123/RKP/RSPRY1"/>
</dbReference>
<keyword evidence="1" id="KW-0479">Metal-binding</keyword>
<evidence type="ECO:0000313" key="8">
    <source>
        <dbReference type="Proteomes" id="UP000663879"/>
    </source>
</evidence>
<dbReference type="Gene3D" id="2.60.120.920">
    <property type="match status" value="1"/>
</dbReference>
<dbReference type="OrthoDB" id="10017393at2759"/>
<evidence type="ECO:0000259" key="5">
    <source>
        <dbReference type="PROSITE" id="PS50089"/>
    </source>
</evidence>
<dbReference type="SUPFAM" id="SSF49899">
    <property type="entry name" value="Concanavalin A-like lectins/glucanases"/>
    <property type="match status" value="1"/>
</dbReference>
<organism evidence="7 8">
    <name type="scientific">Brachionus calyciflorus</name>
    <dbReference type="NCBI Taxonomy" id="104777"/>
    <lineage>
        <taxon>Eukaryota</taxon>
        <taxon>Metazoa</taxon>
        <taxon>Spiralia</taxon>
        <taxon>Gnathifera</taxon>
        <taxon>Rotifera</taxon>
        <taxon>Eurotatoria</taxon>
        <taxon>Monogononta</taxon>
        <taxon>Pseudotrocha</taxon>
        <taxon>Ploima</taxon>
        <taxon>Brachionidae</taxon>
        <taxon>Brachionus</taxon>
    </lineage>
</organism>
<evidence type="ECO:0000313" key="7">
    <source>
        <dbReference type="EMBL" id="CAF0717503.1"/>
    </source>
</evidence>
<keyword evidence="8" id="KW-1185">Reference proteome</keyword>
<evidence type="ECO:0000256" key="3">
    <source>
        <dbReference type="ARBA" id="ARBA00022833"/>
    </source>
</evidence>
<protein>
    <submittedName>
        <fullName evidence="7">Uncharacterized protein</fullName>
    </submittedName>
</protein>
<dbReference type="PROSITE" id="PS50188">
    <property type="entry name" value="B302_SPRY"/>
    <property type="match status" value="1"/>
</dbReference>
<dbReference type="AlphaFoldDB" id="A0A813MA27"/>
<dbReference type="GO" id="GO:0008270">
    <property type="term" value="F:zinc ion binding"/>
    <property type="evidence" value="ECO:0007669"/>
    <property type="project" value="UniProtKB-KW"/>
</dbReference>
<dbReference type="InterPro" id="IPR043136">
    <property type="entry name" value="B30.2/SPRY_sf"/>
</dbReference>
<feature type="domain" description="B30.2/SPRY" evidence="6">
    <location>
        <begin position="260"/>
        <end position="445"/>
    </location>
</feature>
<name>A0A813MA27_9BILA</name>
<dbReference type="Proteomes" id="UP000663879">
    <property type="component" value="Unassembled WGS sequence"/>
</dbReference>
<dbReference type="PROSITE" id="PS50089">
    <property type="entry name" value="ZF_RING_2"/>
    <property type="match status" value="1"/>
</dbReference>
<dbReference type="Pfam" id="PF13920">
    <property type="entry name" value="zf-C3HC4_3"/>
    <property type="match status" value="1"/>
</dbReference>
<dbReference type="PANTHER" id="PTHR13363">
    <property type="entry name" value="RING FINGER AND SRY DOMAIN-CONTAINING"/>
    <property type="match status" value="1"/>
</dbReference>